<dbReference type="InterPro" id="IPR036259">
    <property type="entry name" value="MFS_trans_sf"/>
</dbReference>
<feature type="transmembrane region" description="Helical" evidence="6">
    <location>
        <begin position="41"/>
        <end position="60"/>
    </location>
</feature>
<proteinExistence type="predicted"/>
<dbReference type="SUPFAM" id="SSF103473">
    <property type="entry name" value="MFS general substrate transporter"/>
    <property type="match status" value="1"/>
</dbReference>
<evidence type="ECO:0000313" key="7">
    <source>
        <dbReference type="EMBL" id="RYQ08429.1"/>
    </source>
</evidence>
<protein>
    <submittedName>
        <fullName evidence="7">Multidrug MFS transporter</fullName>
    </submittedName>
</protein>
<evidence type="ECO:0000256" key="5">
    <source>
        <dbReference type="ARBA" id="ARBA00023136"/>
    </source>
</evidence>
<evidence type="ECO:0000256" key="3">
    <source>
        <dbReference type="ARBA" id="ARBA00022692"/>
    </source>
</evidence>
<comment type="caution">
    <text evidence="7">The sequence shown here is derived from an EMBL/GenBank/DDBJ whole genome shotgun (WGS) entry which is preliminary data.</text>
</comment>
<dbReference type="PANTHER" id="PTHR42718">
    <property type="entry name" value="MAJOR FACILITATOR SUPERFAMILY MULTIDRUG TRANSPORTER MFSC"/>
    <property type="match status" value="1"/>
</dbReference>
<organism evidence="7 8">
    <name type="scientific">Bifidobacterium pseudolongum subsp. globosum</name>
    <dbReference type="NCBI Taxonomy" id="1690"/>
    <lineage>
        <taxon>Bacteria</taxon>
        <taxon>Bacillati</taxon>
        <taxon>Actinomycetota</taxon>
        <taxon>Actinomycetes</taxon>
        <taxon>Bifidobacteriales</taxon>
        <taxon>Bifidobacteriaceae</taxon>
        <taxon>Bifidobacterium</taxon>
    </lineage>
</organism>
<keyword evidence="5 6" id="KW-0472">Membrane</keyword>
<sequence>MLAIVLLVVSVDALVWFASASKRSTDPLIHMGVLRSVPFRWHLLAYVMLEGVTIGFGYLIPNLSTMALAVVGILLMLLLVRPSASVWMICVGYIAYMVGFSMAYANTMTAGMSVIPASMQPDGNAMFSTFQQLAGAVGTTVMSICLGVAQSGYSITADKAAFAAATQRGGHVALIVLLVVIVCAFLANVRAFAARRTA</sequence>
<feature type="transmembrane region" description="Helical" evidence="6">
    <location>
        <begin position="127"/>
        <end position="149"/>
    </location>
</feature>
<feature type="transmembrane region" description="Helical" evidence="6">
    <location>
        <begin position="93"/>
        <end position="115"/>
    </location>
</feature>
<dbReference type="PANTHER" id="PTHR42718:SF9">
    <property type="entry name" value="MAJOR FACILITATOR SUPERFAMILY MULTIDRUG TRANSPORTER MFSC"/>
    <property type="match status" value="1"/>
</dbReference>
<name>A0A4Q4ZYM6_9BIFI</name>
<accession>A0A4Q4ZYM6</accession>
<dbReference type="EMBL" id="RYUH01000016">
    <property type="protein sequence ID" value="RYQ08429.1"/>
    <property type="molecule type" value="Genomic_DNA"/>
</dbReference>
<keyword evidence="3 6" id="KW-0812">Transmembrane</keyword>
<gene>
    <name evidence="7" type="ORF">PG2093B_1658</name>
</gene>
<feature type="transmembrane region" description="Helical" evidence="6">
    <location>
        <begin position="169"/>
        <end position="189"/>
    </location>
</feature>
<dbReference type="AlphaFoldDB" id="A0A4Q4ZYM6"/>
<keyword evidence="4 6" id="KW-1133">Transmembrane helix</keyword>
<comment type="subcellular location">
    <subcellularLocation>
        <location evidence="1">Membrane</location>
        <topology evidence="1">Multi-pass membrane protein</topology>
    </subcellularLocation>
</comment>
<evidence type="ECO:0000256" key="4">
    <source>
        <dbReference type="ARBA" id="ARBA00022989"/>
    </source>
</evidence>
<reference evidence="7 8" key="1">
    <citation type="submission" date="2018-12" db="EMBL/GenBank/DDBJ databases">
        <title>Unveiling genomic diversity among members of the Bifidobacterium pseudolongum species, a widely distributed gut commensal of the animal kingdom.</title>
        <authorList>
            <person name="Lugli G.A."/>
            <person name="Duranti S."/>
            <person name="Albert K."/>
            <person name="Mancabelli L."/>
            <person name="Napoli S."/>
            <person name="Viappiani A."/>
            <person name="Anzalone R."/>
            <person name="Longhi G."/>
            <person name="Milani C."/>
            <person name="Turroni F."/>
            <person name="Alessandri G."/>
            <person name="Sela D.A."/>
            <person name="Van Sinderen D."/>
            <person name="Ventura M."/>
        </authorList>
    </citation>
    <scope>NUCLEOTIDE SEQUENCE [LARGE SCALE GENOMIC DNA]</scope>
    <source>
        <strain evidence="7 8">2093B</strain>
    </source>
</reference>
<feature type="transmembrane region" description="Helical" evidence="6">
    <location>
        <begin position="67"/>
        <end position="87"/>
    </location>
</feature>
<evidence type="ECO:0000256" key="2">
    <source>
        <dbReference type="ARBA" id="ARBA00022448"/>
    </source>
</evidence>
<evidence type="ECO:0000256" key="1">
    <source>
        <dbReference type="ARBA" id="ARBA00004141"/>
    </source>
</evidence>
<evidence type="ECO:0000256" key="6">
    <source>
        <dbReference type="SAM" id="Phobius"/>
    </source>
</evidence>
<evidence type="ECO:0000313" key="8">
    <source>
        <dbReference type="Proteomes" id="UP000292568"/>
    </source>
</evidence>
<keyword evidence="2" id="KW-0813">Transport</keyword>
<dbReference type="GO" id="GO:0016020">
    <property type="term" value="C:membrane"/>
    <property type="evidence" value="ECO:0007669"/>
    <property type="project" value="UniProtKB-SubCell"/>
</dbReference>
<dbReference type="Proteomes" id="UP000292568">
    <property type="component" value="Unassembled WGS sequence"/>
</dbReference>